<feature type="region of interest" description="Disordered" evidence="3">
    <location>
        <begin position="347"/>
        <end position="401"/>
    </location>
</feature>
<keyword evidence="2" id="KW-0342">GTP-binding</keyword>
<dbReference type="PRINTS" id="PR00195">
    <property type="entry name" value="DYNAMIN"/>
</dbReference>
<dbReference type="GO" id="GO:0098793">
    <property type="term" value="C:presynapse"/>
    <property type="evidence" value="ECO:0007669"/>
    <property type="project" value="GOC"/>
</dbReference>
<dbReference type="GO" id="GO:0051607">
    <property type="term" value="P:defense response to virus"/>
    <property type="evidence" value="ECO:0007669"/>
    <property type="project" value="TreeGrafter"/>
</dbReference>
<sequence length="401" mass="45582">MLNMRQAAQLDTDFGFPLPGTTQFRPRFRSAAPALGRIKRLIMKYIEKAETINLVVVPSNVDIATTEALSMAKQVDPEGDRTIGILTKPDLVDKGTEDKVVDVVHNLLCPLKKGYMVVRCRSQQDIQARLSPAEALQREQAFFEDHPLFRVLLEEGKATVPRLAERLSSELITHICKSLPLLENTIKERHQKITEELQKYGMDIPEDGNEKTIFLIQKISAFNKDIRALVEGEESVGKNGTRLFARLRQKFQGWNSMIEEHFEKGYDGLKSKVWQFESQHCGRELPGFVNYRTFETLMKSQLQALEEPAVELLHEVTVMVRDTFTAVSERNFSGFFNLHKTCKSAFSSRGTKSRTSGGTKQKRQRRRSNFTSGWSRSSTARTRLTEARCSGSGRRTPRNPA</sequence>
<keyword evidence="1" id="KW-0547">Nucleotide-binding</keyword>
<evidence type="ECO:0000256" key="2">
    <source>
        <dbReference type="ARBA" id="ARBA00023134"/>
    </source>
</evidence>
<protein>
    <submittedName>
        <fullName evidence="6">Interferon-induced GTP-binding protein Mx1-like</fullName>
    </submittedName>
</protein>
<dbReference type="Proteomes" id="UP000694906">
    <property type="component" value="Unplaced"/>
</dbReference>
<dbReference type="GO" id="GO:0005634">
    <property type="term" value="C:nucleus"/>
    <property type="evidence" value="ECO:0007669"/>
    <property type="project" value="TreeGrafter"/>
</dbReference>
<dbReference type="CDD" id="cd08771">
    <property type="entry name" value="DLP_1"/>
    <property type="match status" value="1"/>
</dbReference>
<keyword evidence="5" id="KW-1185">Reference proteome</keyword>
<dbReference type="PROSITE" id="PS51718">
    <property type="entry name" value="G_DYNAMIN_2"/>
    <property type="match status" value="1"/>
</dbReference>
<dbReference type="GO" id="GO:0005874">
    <property type="term" value="C:microtubule"/>
    <property type="evidence" value="ECO:0007669"/>
    <property type="project" value="TreeGrafter"/>
</dbReference>
<dbReference type="PANTHER" id="PTHR11566">
    <property type="entry name" value="DYNAMIN"/>
    <property type="match status" value="1"/>
</dbReference>
<gene>
    <name evidence="6" type="primary">LOC106007601</name>
</gene>
<dbReference type="InterPro" id="IPR045063">
    <property type="entry name" value="Dynamin_N"/>
</dbReference>
<feature type="domain" description="Dynamin-type G" evidence="4">
    <location>
        <begin position="1"/>
        <end position="180"/>
    </location>
</feature>
<evidence type="ECO:0000256" key="3">
    <source>
        <dbReference type="SAM" id="MobiDB-lite"/>
    </source>
</evidence>
<dbReference type="GO" id="GO:0031623">
    <property type="term" value="P:receptor internalization"/>
    <property type="evidence" value="ECO:0007669"/>
    <property type="project" value="TreeGrafter"/>
</dbReference>
<dbReference type="Pfam" id="PF01031">
    <property type="entry name" value="Dynamin_M"/>
    <property type="match status" value="1"/>
</dbReference>
<dbReference type="GO" id="GO:0003924">
    <property type="term" value="F:GTPase activity"/>
    <property type="evidence" value="ECO:0007669"/>
    <property type="project" value="InterPro"/>
</dbReference>
<dbReference type="PANTHER" id="PTHR11566:SF217">
    <property type="entry name" value="INTERFERON-INDUCED GTP-BINDING PROTEIN MX1"/>
    <property type="match status" value="1"/>
</dbReference>
<dbReference type="InterPro" id="IPR030381">
    <property type="entry name" value="G_DYNAMIN_dom"/>
</dbReference>
<feature type="compositionally biased region" description="Polar residues" evidence="3">
    <location>
        <begin position="369"/>
        <end position="382"/>
    </location>
</feature>
<dbReference type="GO" id="GO:0005737">
    <property type="term" value="C:cytoplasm"/>
    <property type="evidence" value="ECO:0007669"/>
    <property type="project" value="TreeGrafter"/>
</dbReference>
<evidence type="ECO:0000313" key="6">
    <source>
        <dbReference type="RefSeq" id="XP_021112012.1"/>
    </source>
</evidence>
<evidence type="ECO:0000313" key="5">
    <source>
        <dbReference type="Proteomes" id="UP000694906"/>
    </source>
</evidence>
<dbReference type="GO" id="GO:0008017">
    <property type="term" value="F:microtubule binding"/>
    <property type="evidence" value="ECO:0007669"/>
    <property type="project" value="TreeGrafter"/>
</dbReference>
<reference evidence="6" key="1">
    <citation type="submission" date="2025-08" db="UniProtKB">
        <authorList>
            <consortium name="RefSeq"/>
        </authorList>
    </citation>
    <scope>IDENTIFICATION</scope>
</reference>
<dbReference type="SMART" id="SM00053">
    <property type="entry name" value="DYNc"/>
    <property type="match status" value="1"/>
</dbReference>
<accession>A0AAX6SVL5</accession>
<proteinExistence type="predicted"/>
<dbReference type="Gene3D" id="3.40.50.300">
    <property type="entry name" value="P-loop containing nucleotide triphosphate hydrolases"/>
    <property type="match status" value="1"/>
</dbReference>
<dbReference type="SUPFAM" id="SSF52540">
    <property type="entry name" value="P-loop containing nucleoside triphosphate hydrolases"/>
    <property type="match status" value="1"/>
</dbReference>
<dbReference type="InterPro" id="IPR001401">
    <property type="entry name" value="Dynamin_GTPase"/>
</dbReference>
<evidence type="ECO:0000256" key="1">
    <source>
        <dbReference type="ARBA" id="ARBA00022741"/>
    </source>
</evidence>
<dbReference type="AlphaFoldDB" id="A0AAX6SVL5"/>
<name>A0AAX6SVL5_HETGA</name>
<dbReference type="GO" id="GO:0005886">
    <property type="term" value="C:plasma membrane"/>
    <property type="evidence" value="ECO:0007669"/>
    <property type="project" value="TreeGrafter"/>
</dbReference>
<feature type="compositionally biased region" description="Low complexity" evidence="3">
    <location>
        <begin position="347"/>
        <end position="359"/>
    </location>
</feature>
<dbReference type="Pfam" id="PF00350">
    <property type="entry name" value="Dynamin_N"/>
    <property type="match status" value="1"/>
</dbReference>
<dbReference type="Gene3D" id="1.20.120.1240">
    <property type="entry name" value="Dynamin, middle domain"/>
    <property type="match status" value="1"/>
</dbReference>
<dbReference type="InterPro" id="IPR027417">
    <property type="entry name" value="P-loop_NTPase"/>
</dbReference>
<organism evidence="5 6">
    <name type="scientific">Heterocephalus glaber</name>
    <name type="common">Naked mole rat</name>
    <dbReference type="NCBI Taxonomy" id="10181"/>
    <lineage>
        <taxon>Eukaryota</taxon>
        <taxon>Metazoa</taxon>
        <taxon>Chordata</taxon>
        <taxon>Craniata</taxon>
        <taxon>Vertebrata</taxon>
        <taxon>Euteleostomi</taxon>
        <taxon>Mammalia</taxon>
        <taxon>Eutheria</taxon>
        <taxon>Euarchontoglires</taxon>
        <taxon>Glires</taxon>
        <taxon>Rodentia</taxon>
        <taxon>Hystricomorpha</taxon>
        <taxon>Bathyergidae</taxon>
        <taxon>Heterocephalus</taxon>
    </lineage>
</organism>
<dbReference type="GO" id="GO:0016185">
    <property type="term" value="P:synaptic vesicle budding from presynaptic endocytic zone membrane"/>
    <property type="evidence" value="ECO:0007669"/>
    <property type="project" value="TreeGrafter"/>
</dbReference>
<dbReference type="GO" id="GO:0005525">
    <property type="term" value="F:GTP binding"/>
    <property type="evidence" value="ECO:0007669"/>
    <property type="project" value="InterPro"/>
</dbReference>
<dbReference type="InterPro" id="IPR000375">
    <property type="entry name" value="Dynamin_stalk"/>
</dbReference>
<dbReference type="GeneID" id="106007601"/>
<evidence type="ECO:0000259" key="4">
    <source>
        <dbReference type="PROSITE" id="PS51718"/>
    </source>
</evidence>
<dbReference type="InterPro" id="IPR022812">
    <property type="entry name" value="Dynamin"/>
</dbReference>
<dbReference type="RefSeq" id="XP_021112012.1">
    <property type="nucleotide sequence ID" value="XM_021256353.1"/>
</dbReference>